<evidence type="ECO:0000313" key="2">
    <source>
        <dbReference type="EMBL" id="CAD9324114.1"/>
    </source>
</evidence>
<reference evidence="2" key="1">
    <citation type="submission" date="2021-01" db="EMBL/GenBank/DDBJ databases">
        <authorList>
            <person name="Corre E."/>
            <person name="Pelletier E."/>
            <person name="Niang G."/>
            <person name="Scheremetjew M."/>
            <person name="Finn R."/>
            <person name="Kale V."/>
            <person name="Holt S."/>
            <person name="Cochrane G."/>
            <person name="Meng A."/>
            <person name="Brown T."/>
            <person name="Cohen L."/>
        </authorList>
    </citation>
    <scope>NUCLEOTIDE SEQUENCE</scope>
    <source>
        <strain evidence="2">Grunow 1884</strain>
    </source>
</reference>
<organism evidence="2">
    <name type="scientific">Trieres chinensis</name>
    <name type="common">Marine centric diatom</name>
    <name type="synonym">Odontella sinensis</name>
    <dbReference type="NCBI Taxonomy" id="1514140"/>
    <lineage>
        <taxon>Eukaryota</taxon>
        <taxon>Sar</taxon>
        <taxon>Stramenopiles</taxon>
        <taxon>Ochrophyta</taxon>
        <taxon>Bacillariophyta</taxon>
        <taxon>Mediophyceae</taxon>
        <taxon>Biddulphiophycidae</taxon>
        <taxon>Eupodiscales</taxon>
        <taxon>Parodontellaceae</taxon>
        <taxon>Trieres</taxon>
    </lineage>
</organism>
<protein>
    <submittedName>
        <fullName evidence="2">Uncharacterized protein</fullName>
    </submittedName>
</protein>
<gene>
    <name evidence="2" type="ORF">OSIN01602_LOCUS2697</name>
</gene>
<feature type="region of interest" description="Disordered" evidence="1">
    <location>
        <begin position="109"/>
        <end position="134"/>
    </location>
</feature>
<evidence type="ECO:0000256" key="1">
    <source>
        <dbReference type="SAM" id="MobiDB-lite"/>
    </source>
</evidence>
<feature type="region of interest" description="Disordered" evidence="1">
    <location>
        <begin position="1"/>
        <end position="25"/>
    </location>
</feature>
<name>A0A7S1YZQ5_TRICV</name>
<accession>A0A7S1YZQ5</accession>
<dbReference type="AlphaFoldDB" id="A0A7S1YZQ5"/>
<proteinExistence type="predicted"/>
<sequence length="155" mass="16410">MTSTAGKNFEFVIPPSPVSGRKTRRLRTDEISKGSSALQGLLHLDSISTRRSSKLGDDNSLALTITTASSACPYEPGCDYDTTPDGNVPVPPHPTRNVKRAQQIFNEFDGSNANGDNKEMGVSGGGGSAGGKRKKMSAIESLLKDILCGCEVRLP</sequence>
<dbReference type="EMBL" id="HBGO01004786">
    <property type="protein sequence ID" value="CAD9324114.1"/>
    <property type="molecule type" value="Transcribed_RNA"/>
</dbReference>